<keyword evidence="1" id="KW-0472">Membrane</keyword>
<evidence type="ECO:0000256" key="1">
    <source>
        <dbReference type="SAM" id="Phobius"/>
    </source>
</evidence>
<gene>
    <name evidence="2" type="ORF">A2Z42_00580</name>
</gene>
<dbReference type="AlphaFoldDB" id="A0A1G1WL43"/>
<organism evidence="2 3">
    <name type="scientific">Candidatus Woykebacteria bacterium RBG_19FT_COMBO_43_10</name>
    <dbReference type="NCBI Taxonomy" id="1802598"/>
    <lineage>
        <taxon>Bacteria</taxon>
        <taxon>Candidatus Woykeibacteriota</taxon>
    </lineage>
</organism>
<evidence type="ECO:0000313" key="2">
    <source>
        <dbReference type="EMBL" id="OGY28429.1"/>
    </source>
</evidence>
<proteinExistence type="predicted"/>
<dbReference type="EMBL" id="MHCU01000001">
    <property type="protein sequence ID" value="OGY28429.1"/>
    <property type="molecule type" value="Genomic_DNA"/>
</dbReference>
<reference evidence="2 3" key="1">
    <citation type="journal article" date="2016" name="Nat. Commun.">
        <title>Thousands of microbial genomes shed light on interconnected biogeochemical processes in an aquifer system.</title>
        <authorList>
            <person name="Anantharaman K."/>
            <person name="Brown C.T."/>
            <person name="Hug L.A."/>
            <person name="Sharon I."/>
            <person name="Castelle C.J."/>
            <person name="Probst A.J."/>
            <person name="Thomas B.C."/>
            <person name="Singh A."/>
            <person name="Wilkins M.J."/>
            <person name="Karaoz U."/>
            <person name="Brodie E.L."/>
            <person name="Williams K.H."/>
            <person name="Hubbard S.S."/>
            <person name="Banfield J.F."/>
        </authorList>
    </citation>
    <scope>NUCLEOTIDE SEQUENCE [LARGE SCALE GENOMIC DNA]</scope>
</reference>
<accession>A0A1G1WL43</accession>
<comment type="caution">
    <text evidence="2">The sequence shown here is derived from an EMBL/GenBank/DDBJ whole genome shotgun (WGS) entry which is preliminary data.</text>
</comment>
<keyword evidence="1" id="KW-1133">Transmembrane helix</keyword>
<dbReference type="Proteomes" id="UP000176645">
    <property type="component" value="Unassembled WGS sequence"/>
</dbReference>
<protein>
    <recommendedName>
        <fullName evidence="4">General secretion pathway GspH domain-containing protein</fullName>
    </recommendedName>
</protein>
<evidence type="ECO:0008006" key="4">
    <source>
        <dbReference type="Google" id="ProtNLM"/>
    </source>
</evidence>
<sequence>MIKNFLRYSQKGASLIELLLYFSLLGILLTTVTDVMLRTSEFSLEASAKNALLADGRFITSRLAYDIHRADSITTPVNLGANSATLTLIVGSETHIYTLSGANLEYEQIAGPSTQTANINSNKVVVNSLNFQRLGSSGGKPTLKITFELEGIKRERSGPTQKVFETVVGIR</sequence>
<evidence type="ECO:0000313" key="3">
    <source>
        <dbReference type="Proteomes" id="UP000176645"/>
    </source>
</evidence>
<name>A0A1G1WL43_9BACT</name>
<keyword evidence="1" id="KW-0812">Transmembrane</keyword>
<feature type="transmembrane region" description="Helical" evidence="1">
    <location>
        <begin position="12"/>
        <end position="32"/>
    </location>
</feature>